<evidence type="ECO:0000256" key="1">
    <source>
        <dbReference type="SAM" id="Phobius"/>
    </source>
</evidence>
<feature type="transmembrane region" description="Helical" evidence="1">
    <location>
        <begin position="30"/>
        <end position="54"/>
    </location>
</feature>
<keyword evidence="3" id="KW-1185">Reference proteome</keyword>
<accession>A0ABQ0D581</accession>
<gene>
    <name evidence="2" type="ORF">NHP164001_15260</name>
</gene>
<evidence type="ECO:0008006" key="4">
    <source>
        <dbReference type="Google" id="ProtNLM"/>
    </source>
</evidence>
<keyword evidence="1" id="KW-0812">Transmembrane</keyword>
<keyword evidence="1" id="KW-0472">Membrane</keyword>
<dbReference type="Proteomes" id="UP001562457">
    <property type="component" value="Unassembled WGS sequence"/>
</dbReference>
<evidence type="ECO:0000313" key="3">
    <source>
        <dbReference type="Proteomes" id="UP001562457"/>
    </source>
</evidence>
<dbReference type="RefSeq" id="WP_158659423.1">
    <property type="nucleotide sequence ID" value="NZ_BAAFHN010000041.1"/>
</dbReference>
<dbReference type="EMBL" id="BAAFHN010000041">
    <property type="protein sequence ID" value="GAB0173506.1"/>
    <property type="molecule type" value="Genomic_DNA"/>
</dbReference>
<comment type="caution">
    <text evidence="2">The sequence shown here is derived from an EMBL/GenBank/DDBJ whole genome shotgun (WGS) entry which is preliminary data.</text>
</comment>
<organism evidence="2 3">
    <name type="scientific">Helicobacter trogontum</name>
    <dbReference type="NCBI Taxonomy" id="50960"/>
    <lineage>
        <taxon>Bacteria</taxon>
        <taxon>Pseudomonadati</taxon>
        <taxon>Campylobacterota</taxon>
        <taxon>Epsilonproteobacteria</taxon>
        <taxon>Campylobacterales</taxon>
        <taxon>Helicobacteraceae</taxon>
        <taxon>Helicobacter</taxon>
    </lineage>
</organism>
<name>A0ABQ0D581_9HELI</name>
<feature type="transmembrane region" description="Helical" evidence="1">
    <location>
        <begin position="7"/>
        <end position="24"/>
    </location>
</feature>
<protein>
    <recommendedName>
        <fullName evidence="4">DUF4175 domain-containing protein</fullName>
    </recommendedName>
</protein>
<evidence type="ECO:0000313" key="2">
    <source>
        <dbReference type="EMBL" id="GAB0173506.1"/>
    </source>
</evidence>
<sequence>MQFLQLGLIFVVLICLTIVIFKVLGFILPIVLWLIGIVCLGAIIALFGVLFYNLMKK</sequence>
<keyword evidence="1" id="KW-1133">Transmembrane helix</keyword>
<reference evidence="2 3" key="1">
    <citation type="submission" date="2024-06" db="EMBL/GenBank/DDBJ databases">
        <title>Draft genome sequence of Helicobacter trogontum NHP16-4001.</title>
        <authorList>
            <person name="Rimbara E."/>
            <person name="Suzuki M."/>
        </authorList>
    </citation>
    <scope>NUCLEOTIDE SEQUENCE [LARGE SCALE GENOMIC DNA]</scope>
    <source>
        <strain evidence="2 3">NHP16-4001</strain>
    </source>
</reference>
<proteinExistence type="predicted"/>